<keyword evidence="4" id="KW-1185">Reference proteome</keyword>
<keyword evidence="2" id="KW-0812">Transmembrane</keyword>
<reference evidence="3 4" key="1">
    <citation type="submission" date="2017-01" db="EMBL/GenBank/DDBJ databases">
        <title>The complete genome sequence of a sulfur-oxidizing marine bacterium Thioclava sp. 25B10_4T.</title>
        <authorList>
            <person name="Liu Y."/>
            <person name="Lai Q."/>
            <person name="Shao Z."/>
        </authorList>
    </citation>
    <scope>NUCLEOTIDE SEQUENCE [LARGE SCALE GENOMIC DNA]</scope>
    <source>
        <strain evidence="3 4">25B10_4</strain>
    </source>
</reference>
<evidence type="ECO:0000256" key="1">
    <source>
        <dbReference type="SAM" id="MobiDB-lite"/>
    </source>
</evidence>
<organism evidence="3 4">
    <name type="scientific">Thioclava nitratireducens</name>
    <dbReference type="NCBI Taxonomy" id="1915078"/>
    <lineage>
        <taxon>Bacteria</taxon>
        <taxon>Pseudomonadati</taxon>
        <taxon>Pseudomonadota</taxon>
        <taxon>Alphaproteobacteria</taxon>
        <taxon>Rhodobacterales</taxon>
        <taxon>Paracoccaceae</taxon>
        <taxon>Thioclava</taxon>
    </lineage>
</organism>
<dbReference type="EMBL" id="CP019437">
    <property type="protein sequence ID" value="AQS47339.1"/>
    <property type="molecule type" value="Genomic_DNA"/>
</dbReference>
<protein>
    <submittedName>
        <fullName evidence="3">Uncharacterized protein</fullName>
    </submittedName>
</protein>
<evidence type="ECO:0000256" key="2">
    <source>
        <dbReference type="SAM" id="Phobius"/>
    </source>
</evidence>
<keyword evidence="2" id="KW-1133">Transmembrane helix</keyword>
<proteinExistence type="predicted"/>
<evidence type="ECO:0000313" key="4">
    <source>
        <dbReference type="Proteomes" id="UP000185622"/>
    </source>
</evidence>
<accession>A0ABN4XB86</accession>
<feature type="region of interest" description="Disordered" evidence="1">
    <location>
        <begin position="57"/>
        <end position="92"/>
    </location>
</feature>
<feature type="transmembrane region" description="Helical" evidence="2">
    <location>
        <begin position="6"/>
        <end position="27"/>
    </location>
</feature>
<name>A0ABN4XB86_9RHOB</name>
<dbReference type="Proteomes" id="UP000185622">
    <property type="component" value="Chromosome"/>
</dbReference>
<evidence type="ECO:0000313" key="3">
    <source>
        <dbReference type="EMBL" id="AQS47339.1"/>
    </source>
</evidence>
<keyword evidence="2" id="KW-0472">Membrane</keyword>
<gene>
    <name evidence="3" type="ORF">BMG03_05670</name>
</gene>
<sequence length="92" mass="10358">MNAQLLAALILLPFVFIAIYAGVHEFLRYKSKGRANYGLIFDEETGTSYVTGISEEEEAFDPEDFDPNDYNETVAVEETDGETSEENDEHKS</sequence>